<dbReference type="OrthoDB" id="5843675at2759"/>
<dbReference type="EMBL" id="UXUI01007860">
    <property type="protein sequence ID" value="VDD89700.1"/>
    <property type="molecule type" value="Genomic_DNA"/>
</dbReference>
<gene>
    <name evidence="2" type="ORF">EVEC_LOCUS4451</name>
</gene>
<feature type="compositionally biased region" description="Polar residues" evidence="1">
    <location>
        <begin position="189"/>
        <end position="206"/>
    </location>
</feature>
<dbReference type="GO" id="GO:0007076">
    <property type="term" value="P:mitotic chromosome condensation"/>
    <property type="evidence" value="ECO:0007669"/>
    <property type="project" value="InterPro"/>
</dbReference>
<reference evidence="4" key="1">
    <citation type="submission" date="2017-02" db="UniProtKB">
        <authorList>
            <consortium name="WormBaseParasite"/>
        </authorList>
    </citation>
    <scope>IDENTIFICATION</scope>
</reference>
<reference evidence="2 3" key="2">
    <citation type="submission" date="2018-10" db="EMBL/GenBank/DDBJ databases">
        <authorList>
            <consortium name="Pathogen Informatics"/>
        </authorList>
    </citation>
    <scope>NUCLEOTIDE SEQUENCE [LARGE SCALE GENOMIC DNA]</scope>
</reference>
<sequence>MIFSDSSSVDAKLVRKRSRGLHLSEDEESDGCELFATVSPTKRSGCLETAVEHQIVQDSLQMDRDVVKRRDFIIRGPHDPAFIQDSSKNISEEERNRYVARIMEFSLLKTKQLAARAFQEDLIGKLPGVVERESLMQAGHLLDASARIYSFRVDVTHTAAYEVRSQLGEDRKAGKTSANGVVLPGVSANGDSELSNEEPTGSETRKLGTTSAFDAEYDDDLSVKKKKYVEYTVEDLPDTVILTKEEFMNSNVDVEKFLQNYAKKKKNVAQKCALRRAKINCIVHEMGDINTEVSSSCHDHLYGKAARNFDEGSCTGLLMQNALTGDQGRKIRLHNRPCQYKGYDEGSVNEQEMSVLYDDFENMLLQRSNENRSEMESTEKVKLVLNFCTYLD</sequence>
<evidence type="ECO:0000313" key="3">
    <source>
        <dbReference type="Proteomes" id="UP000274131"/>
    </source>
</evidence>
<dbReference type="GO" id="GO:0000796">
    <property type="term" value="C:condensin complex"/>
    <property type="evidence" value="ECO:0007669"/>
    <property type="project" value="InterPro"/>
</dbReference>
<proteinExistence type="predicted"/>
<evidence type="ECO:0000313" key="2">
    <source>
        <dbReference type="EMBL" id="VDD89700.1"/>
    </source>
</evidence>
<evidence type="ECO:0000313" key="4">
    <source>
        <dbReference type="WBParaSite" id="EVEC_0000474301-mRNA-1"/>
    </source>
</evidence>
<dbReference type="InterPro" id="IPR022816">
    <property type="entry name" value="Condensin_barren_su2"/>
</dbReference>
<protein>
    <submittedName>
        <fullName evidence="4">Condensin complex subunit 2</fullName>
    </submittedName>
</protein>
<feature type="region of interest" description="Disordered" evidence="1">
    <location>
        <begin position="174"/>
        <end position="206"/>
    </location>
</feature>
<dbReference type="Proteomes" id="UP000274131">
    <property type="component" value="Unassembled WGS sequence"/>
</dbReference>
<accession>A0A0N4V3U6</accession>
<dbReference type="WBParaSite" id="EVEC_0000474301-mRNA-1">
    <property type="protein sequence ID" value="EVEC_0000474301-mRNA-1"/>
    <property type="gene ID" value="EVEC_0000474301"/>
</dbReference>
<name>A0A0N4V3U6_ENTVE</name>
<dbReference type="AlphaFoldDB" id="A0A0N4V3U6"/>
<keyword evidence="3" id="KW-1185">Reference proteome</keyword>
<organism evidence="4">
    <name type="scientific">Enterobius vermicularis</name>
    <name type="common">Human pinworm</name>
    <dbReference type="NCBI Taxonomy" id="51028"/>
    <lineage>
        <taxon>Eukaryota</taxon>
        <taxon>Metazoa</taxon>
        <taxon>Ecdysozoa</taxon>
        <taxon>Nematoda</taxon>
        <taxon>Chromadorea</taxon>
        <taxon>Rhabditida</taxon>
        <taxon>Spirurina</taxon>
        <taxon>Oxyuridomorpha</taxon>
        <taxon>Oxyuroidea</taxon>
        <taxon>Oxyuridae</taxon>
        <taxon>Enterobius</taxon>
    </lineage>
</organism>
<evidence type="ECO:0000256" key="1">
    <source>
        <dbReference type="SAM" id="MobiDB-lite"/>
    </source>
</evidence>
<dbReference type="Pfam" id="PF05786">
    <property type="entry name" value="Cnd2"/>
    <property type="match status" value="1"/>
</dbReference>